<comment type="caution">
    <text evidence="1">The sequence shown here is derived from an EMBL/GenBank/DDBJ whole genome shotgun (WGS) entry which is preliminary data.</text>
</comment>
<name>A0A2A2A8N3_9BURK</name>
<accession>A0A2A2A8N3</accession>
<dbReference type="AlphaFoldDB" id="A0A2A2A8N3"/>
<reference evidence="1 2" key="1">
    <citation type="submission" date="2017-08" db="EMBL/GenBank/DDBJ databases">
        <title>WGS of Clinical strains of the CDC Group NO-1 linked to zoonotic infections in humans.</title>
        <authorList>
            <person name="Bernier A.-M."/>
            <person name="Bernard K."/>
        </authorList>
    </citation>
    <scope>NUCLEOTIDE SEQUENCE [LARGE SCALE GENOMIC DNA]</scope>
    <source>
        <strain evidence="1 2">NML03-0146</strain>
    </source>
</reference>
<sequence length="167" mass="19387">MPHQPNQFLSGNNLPWHVFQQNYRNYIFFDHVMFSEEPILSAIIQWAESLGENFIHYYRFDEDEASIKEVATSKLLSLIEKDEKRRVSELIFSGGALFSADGAWAAFQNIPVGLGVIGLNQSIDRKIFTRDLFFSIESIQKRGYIYNSLIREYGKEYVEILLNSYTA</sequence>
<proteinExistence type="predicted"/>
<dbReference type="EMBL" id="NSJF01000005">
    <property type="protein sequence ID" value="PAT34098.1"/>
    <property type="molecule type" value="Genomic_DNA"/>
</dbReference>
<evidence type="ECO:0000313" key="1">
    <source>
        <dbReference type="EMBL" id="PAT34098.1"/>
    </source>
</evidence>
<protein>
    <submittedName>
        <fullName evidence="1">Uncharacterized protein</fullName>
    </submittedName>
</protein>
<dbReference type="Proteomes" id="UP000217999">
    <property type="component" value="Unassembled WGS sequence"/>
</dbReference>
<organism evidence="1 2">
    <name type="scientific">Vandammella animalimorsus</name>
    <dbReference type="NCBI Taxonomy" id="2029117"/>
    <lineage>
        <taxon>Bacteria</taxon>
        <taxon>Pseudomonadati</taxon>
        <taxon>Pseudomonadota</taxon>
        <taxon>Betaproteobacteria</taxon>
        <taxon>Burkholderiales</taxon>
        <taxon>Comamonadaceae</taxon>
        <taxon>Vandammella</taxon>
    </lineage>
</organism>
<gene>
    <name evidence="1" type="ORF">CK620_10650</name>
</gene>
<dbReference type="RefSeq" id="WP_095550270.1">
    <property type="nucleotide sequence ID" value="NZ_NSJF01000005.1"/>
</dbReference>
<evidence type="ECO:0000313" key="2">
    <source>
        <dbReference type="Proteomes" id="UP000217999"/>
    </source>
</evidence>